<dbReference type="GO" id="GO:0004252">
    <property type="term" value="F:serine-type endopeptidase activity"/>
    <property type="evidence" value="ECO:0007669"/>
    <property type="project" value="UniProtKB-UniRule"/>
</dbReference>
<dbReference type="InterPro" id="IPR037045">
    <property type="entry name" value="S8pro/Inhibitor_I9_sf"/>
</dbReference>
<evidence type="ECO:0000256" key="2">
    <source>
        <dbReference type="ARBA" id="ARBA00022670"/>
    </source>
</evidence>
<dbReference type="InterPro" id="IPR010259">
    <property type="entry name" value="S8pro/Inhibitor_I9"/>
</dbReference>
<evidence type="ECO:0000259" key="8">
    <source>
        <dbReference type="Pfam" id="PF00082"/>
    </source>
</evidence>
<dbReference type="InterPro" id="IPR015500">
    <property type="entry name" value="Peptidase_S8_subtilisin-rel"/>
</dbReference>
<feature type="domain" description="PA" evidence="9">
    <location>
        <begin position="443"/>
        <end position="525"/>
    </location>
</feature>
<dbReference type="InterPro" id="IPR036852">
    <property type="entry name" value="Peptidase_S8/S53_dom_sf"/>
</dbReference>
<dbReference type="InterPro" id="IPR041469">
    <property type="entry name" value="Subtilisin-like_FN3"/>
</dbReference>
<evidence type="ECO:0000259" key="10">
    <source>
        <dbReference type="Pfam" id="PF05922"/>
    </source>
</evidence>
<dbReference type="CDD" id="cd02120">
    <property type="entry name" value="PA_subtilisin_like"/>
    <property type="match status" value="1"/>
</dbReference>
<feature type="domain" description="Peptidase S8/S53" evidence="8">
    <location>
        <begin position="178"/>
        <end position="660"/>
    </location>
</feature>
<feature type="active site" description="Charge relay system" evidence="5 6">
    <location>
        <position position="187"/>
    </location>
</feature>
<dbReference type="Pfam" id="PF17766">
    <property type="entry name" value="fn3_6"/>
    <property type="match status" value="1"/>
</dbReference>
<dbReference type="RefSeq" id="WP_089223931.1">
    <property type="nucleotide sequence ID" value="NZ_FZOF01000005.1"/>
</dbReference>
<feature type="active site" description="Charge relay system" evidence="5 6">
    <location>
        <position position="607"/>
    </location>
</feature>
<feature type="active site" description="Charge relay system" evidence="5 6">
    <location>
        <position position="282"/>
    </location>
</feature>
<dbReference type="GO" id="GO:0006508">
    <property type="term" value="P:proteolysis"/>
    <property type="evidence" value="ECO:0007669"/>
    <property type="project" value="UniProtKB-KW"/>
</dbReference>
<dbReference type="Gene3D" id="2.60.40.2310">
    <property type="match status" value="1"/>
</dbReference>
<keyword evidence="2 6" id="KW-0645">Protease</keyword>
<evidence type="ECO:0000256" key="4">
    <source>
        <dbReference type="ARBA" id="ARBA00022825"/>
    </source>
</evidence>
<evidence type="ECO:0000256" key="6">
    <source>
        <dbReference type="PROSITE-ProRule" id="PRU01240"/>
    </source>
</evidence>
<dbReference type="PANTHER" id="PTHR10795">
    <property type="entry name" value="PROPROTEIN CONVERTASE SUBTILISIN/KEXIN"/>
    <property type="match status" value="1"/>
</dbReference>
<dbReference type="InterPro" id="IPR003137">
    <property type="entry name" value="PA_domain"/>
</dbReference>
<evidence type="ECO:0000256" key="3">
    <source>
        <dbReference type="ARBA" id="ARBA00022801"/>
    </source>
</evidence>
<dbReference type="Gene3D" id="3.50.30.30">
    <property type="match status" value="1"/>
</dbReference>
<comment type="similarity">
    <text evidence="1 6">Belongs to the peptidase S8 family.</text>
</comment>
<evidence type="ECO:0000313" key="13">
    <source>
        <dbReference type="Proteomes" id="UP000198280"/>
    </source>
</evidence>
<proteinExistence type="inferred from homology"/>
<keyword evidence="13" id="KW-1185">Reference proteome</keyword>
<evidence type="ECO:0000313" key="12">
    <source>
        <dbReference type="EMBL" id="SNS41344.1"/>
    </source>
</evidence>
<feature type="signal peptide" evidence="7">
    <location>
        <begin position="1"/>
        <end position="30"/>
    </location>
</feature>
<feature type="domain" description="Subtilisin-like protease fibronectin type-III" evidence="11">
    <location>
        <begin position="703"/>
        <end position="794"/>
    </location>
</feature>
<keyword evidence="7" id="KW-0732">Signal</keyword>
<dbReference type="PROSITE" id="PS51892">
    <property type="entry name" value="SUBTILASE"/>
    <property type="match status" value="1"/>
</dbReference>
<dbReference type="InterPro" id="IPR000209">
    <property type="entry name" value="Peptidase_S8/S53_dom"/>
</dbReference>
<keyword evidence="4 6" id="KW-0720">Serine protease</keyword>
<evidence type="ECO:0000256" key="7">
    <source>
        <dbReference type="SAM" id="SignalP"/>
    </source>
</evidence>
<sequence>MTSTSRIRPAALVAAAAVALALSSAVPSQAAPAAGPEPVPVAGHLVAGRYIVTLADRPIAAYRGGVDGIPGTAPAPGAKVDLADPDAVRYRAHLTGAQRAAAASVGARIKSRYSVVTNGFTADLSATQVAELSKAPGVLSVAPDTLNKVSDDRNSQDFLGLTGRHGLWSALGGTKEAGRGVVVGDIDTGIWPESRSFAAAPLGTARPTSKDPYRPYRKGDKVVMRKADGGTFTGTCQAGEEFTVGACNSKLISARWFGDAWLAQVPAERRADYVSARDGEGHGTHTASTAAGDSGVDVTVDGRHLGEVSGVAPAAAIAVYKAFWTGKAAGDSGGMTSDIVAAVDQAVADGVDVLNYSAGSVIETAPDSPVQAAFRTAAAAGVFVATAAGNSGPEVSSADNVAPWTTTVAASTLAPYEATVRLGNGDTYVGGSTTVDSPLGPKPLVLAEKVRNAAASAGDAALCQDGTLDPVKAAGAIVVCDRGVNPRVDKSHEVQRAGGVGMVLVNVSDLDTDGDLHAVPTVHLNTPGATDVRAYAATAGAEASLLPGGTTGQPYPQIAPFSSRGPSTVNNGDLLKPDIAAPGVGILAAVAPASNFGHDYDFMTGTSMATPHIAGLAALYLAEHPSWSPMAVKSAMMTTAVDTKTATGAKNTDLFAQGAGEVRPAGMFAPGLVYDSTEKDWLGYLEGLGVDTGSGVKAVDPSDLNYPSIAIGRMVGSQTVTRTVTAVTPGTYRASISVPGVKATVHPSVLHFSRAGQKARFTVSFELTTGRSGETVTGDLTWRHGRTGVRSPVVLTPWSLIAPDQVSGPAGSGSVSFQVTPGTTSLALTPRGPVAGTPVRNAVSNDKPEQDFAFTVPEGTQAGQFFVTPDNPEARLTLLIAYDPGDGQDPYIVGDLALDQTRPVVSLPSMKAGKYLALVMTLGGQPELTDFPFSFQANLIGPDSTPTQGTFTVTPRNPATKPGVPLTLTASWSGVPSGRPATAYIGYPNAAGTLVTIG</sequence>
<dbReference type="Pfam" id="PF02225">
    <property type="entry name" value="PA"/>
    <property type="match status" value="1"/>
</dbReference>
<accession>A0A239EBN9</accession>
<dbReference type="Gene3D" id="3.30.70.80">
    <property type="entry name" value="Peptidase S8 propeptide/proteinase inhibitor I9"/>
    <property type="match status" value="1"/>
</dbReference>
<protein>
    <submittedName>
        <fullName evidence="12">Peptidase inhibitor I9</fullName>
    </submittedName>
</protein>
<dbReference type="SUPFAM" id="SSF52743">
    <property type="entry name" value="Subtilisin-like"/>
    <property type="match status" value="1"/>
</dbReference>
<dbReference type="Pfam" id="PF05922">
    <property type="entry name" value="Inhibitor_I9"/>
    <property type="match status" value="1"/>
</dbReference>
<dbReference type="Proteomes" id="UP000198280">
    <property type="component" value="Unassembled WGS sequence"/>
</dbReference>
<gene>
    <name evidence="12" type="ORF">SAMN05216252_105389</name>
</gene>
<dbReference type="OrthoDB" id="614750at2"/>
<evidence type="ECO:0000256" key="5">
    <source>
        <dbReference type="PIRSR" id="PIRSR615500-1"/>
    </source>
</evidence>
<name>A0A239EBN9_9ACTN</name>
<dbReference type="AlphaFoldDB" id="A0A239EBN9"/>
<feature type="domain" description="Inhibitor I9" evidence="10">
    <location>
        <begin position="50"/>
        <end position="146"/>
    </location>
</feature>
<organism evidence="12 13">
    <name type="scientific">Actinacidiphila glaucinigra</name>
    <dbReference type="NCBI Taxonomy" id="235986"/>
    <lineage>
        <taxon>Bacteria</taxon>
        <taxon>Bacillati</taxon>
        <taxon>Actinomycetota</taxon>
        <taxon>Actinomycetes</taxon>
        <taxon>Kitasatosporales</taxon>
        <taxon>Streptomycetaceae</taxon>
        <taxon>Actinacidiphila</taxon>
    </lineage>
</organism>
<dbReference type="EMBL" id="FZOF01000005">
    <property type="protein sequence ID" value="SNS41344.1"/>
    <property type="molecule type" value="Genomic_DNA"/>
</dbReference>
<evidence type="ECO:0000259" key="9">
    <source>
        <dbReference type="Pfam" id="PF02225"/>
    </source>
</evidence>
<dbReference type="Gene3D" id="3.40.50.200">
    <property type="entry name" value="Peptidase S8/S53 domain"/>
    <property type="match status" value="1"/>
</dbReference>
<dbReference type="InterPro" id="IPR045051">
    <property type="entry name" value="SBT"/>
</dbReference>
<dbReference type="PRINTS" id="PR00723">
    <property type="entry name" value="SUBTILISIN"/>
</dbReference>
<dbReference type="InterPro" id="IPR023828">
    <property type="entry name" value="Peptidase_S8_Ser-AS"/>
</dbReference>
<feature type="chain" id="PRO_5012692421" evidence="7">
    <location>
        <begin position="31"/>
        <end position="998"/>
    </location>
</feature>
<evidence type="ECO:0000256" key="1">
    <source>
        <dbReference type="ARBA" id="ARBA00011073"/>
    </source>
</evidence>
<reference evidence="12 13" key="1">
    <citation type="submission" date="2017-06" db="EMBL/GenBank/DDBJ databases">
        <authorList>
            <person name="Kim H.J."/>
            <person name="Triplett B.A."/>
        </authorList>
    </citation>
    <scope>NUCLEOTIDE SEQUENCE [LARGE SCALE GENOMIC DNA]</scope>
    <source>
        <strain evidence="12 13">CGMCC 4.1858</strain>
    </source>
</reference>
<dbReference type="Pfam" id="PF00082">
    <property type="entry name" value="Peptidase_S8"/>
    <property type="match status" value="1"/>
</dbReference>
<keyword evidence="3 6" id="KW-0378">Hydrolase</keyword>
<evidence type="ECO:0000259" key="11">
    <source>
        <dbReference type="Pfam" id="PF17766"/>
    </source>
</evidence>
<dbReference type="PROSITE" id="PS00138">
    <property type="entry name" value="SUBTILASE_SER"/>
    <property type="match status" value="1"/>
</dbReference>